<proteinExistence type="predicted"/>
<reference evidence="1 2" key="1">
    <citation type="submission" date="2021-04" db="EMBL/GenBank/DDBJ databases">
        <authorList>
            <person name="Bliznina A."/>
        </authorList>
    </citation>
    <scope>NUCLEOTIDE SEQUENCE [LARGE SCALE GENOMIC DNA]</scope>
</reference>
<evidence type="ECO:0000313" key="1">
    <source>
        <dbReference type="EMBL" id="CAG5099279.1"/>
    </source>
</evidence>
<organism evidence="1 2">
    <name type="scientific">Oikopleura dioica</name>
    <name type="common">Tunicate</name>
    <dbReference type="NCBI Taxonomy" id="34765"/>
    <lineage>
        <taxon>Eukaryota</taxon>
        <taxon>Metazoa</taxon>
        <taxon>Chordata</taxon>
        <taxon>Tunicata</taxon>
        <taxon>Appendicularia</taxon>
        <taxon>Copelata</taxon>
        <taxon>Oikopleuridae</taxon>
        <taxon>Oikopleura</taxon>
    </lineage>
</organism>
<keyword evidence="2" id="KW-1185">Reference proteome</keyword>
<protein>
    <submittedName>
        <fullName evidence="1">Oidioi.mRNA.OKI2018_I69.XSR.g16405.t1.cds</fullName>
    </submittedName>
</protein>
<gene>
    <name evidence="1" type="ORF">OKIOD_LOCUS7963</name>
</gene>
<dbReference type="EMBL" id="OU015569">
    <property type="protein sequence ID" value="CAG5099279.1"/>
    <property type="molecule type" value="Genomic_DNA"/>
</dbReference>
<evidence type="ECO:0000313" key="2">
    <source>
        <dbReference type="Proteomes" id="UP001158576"/>
    </source>
</evidence>
<accession>A0ABN7SJY8</accession>
<name>A0ABN7SJY8_OIKDI</name>
<dbReference type="Proteomes" id="UP001158576">
    <property type="component" value="Chromosome XSR"/>
</dbReference>
<sequence length="66" mass="7766">MKFKNPGSAHFRLKVRKQSFLRNSKSRKEASRMMLLLNSSEIEELITRLIIEKFDGKNRDLAKESL</sequence>